<proteinExistence type="predicted"/>
<name>A0A815Q928_ADIRI</name>
<evidence type="ECO:0008006" key="5">
    <source>
        <dbReference type="Google" id="ProtNLM"/>
    </source>
</evidence>
<feature type="domain" description="ATP-grasp" evidence="1">
    <location>
        <begin position="424"/>
        <end position="503"/>
    </location>
</feature>
<feature type="domain" description="RDRP C-terminal head" evidence="2">
    <location>
        <begin position="44"/>
        <end position="224"/>
    </location>
</feature>
<sequence length="532" mass="62676">KFKESYHATSILGQLYDDVKQFEERLHSSQETNDTNLLNFPYQTLIVRGSDAYMESALTTKNEYDFELRQVMRQYGIHSEAELVSGYILKFTSKPYAKQSKLFDLRNEISYAVHVIQDKYLRIFYEELYRQEEVDDDFQWSDVTKKLTWQKQFTLFEFYARNEITKNSEIMKKASAWFRVTYKWLIGENRSNKNSQRKRRKQEENNEQQRFLSFAWIVYPVLMATSPLNTCNVMSVAPIRELNDEIILWRPFFKSLSQSVLDYLIAQKYRVEDDFTFPYTPQTPASDRFNNLLILYHESFDYQHHHDEKTMGLANIIPIPNKHKGEMGEITLIRMQTDRSITNFLERDAIEYLLPLIRAAMVSHPTWFVKLSAQSSKHDFNVKSVQTAEDVLNVITNSPTLYKVEWQHRNKPTYIILKPWNSLITKQNEFRLFIWLNQVTAATQQHWYAELDHSQEYIDTVVNTINNYAHSPKLPSICVLDVVILEDGTMIIIELNPWICSGGGLFDYAVDYKVLYGLEDDAELRLAKTTTA</sequence>
<accession>A0A815Q928</accession>
<dbReference type="AlphaFoldDB" id="A0A815Q928"/>
<evidence type="ECO:0000259" key="2">
    <source>
        <dbReference type="Pfam" id="PF26253"/>
    </source>
</evidence>
<evidence type="ECO:0000313" key="4">
    <source>
        <dbReference type="Proteomes" id="UP000663828"/>
    </source>
</evidence>
<evidence type="ECO:0000259" key="1">
    <source>
        <dbReference type="Pfam" id="PF14243"/>
    </source>
</evidence>
<dbReference type="InterPro" id="IPR025643">
    <property type="entry name" value="R2K_3"/>
</dbReference>
<reference evidence="3" key="1">
    <citation type="submission" date="2021-02" db="EMBL/GenBank/DDBJ databases">
        <authorList>
            <person name="Nowell W R."/>
        </authorList>
    </citation>
    <scope>NUCLEOTIDE SEQUENCE</scope>
</reference>
<dbReference type="GO" id="GO:0003968">
    <property type="term" value="F:RNA-directed RNA polymerase activity"/>
    <property type="evidence" value="ECO:0007669"/>
    <property type="project" value="InterPro"/>
</dbReference>
<protein>
    <recommendedName>
        <fullName evidence="5">ATP-grasp domain-containing protein</fullName>
    </recommendedName>
</protein>
<dbReference type="GO" id="GO:0030422">
    <property type="term" value="P:siRNA processing"/>
    <property type="evidence" value="ECO:0007669"/>
    <property type="project" value="TreeGrafter"/>
</dbReference>
<dbReference type="PANTHER" id="PTHR23079:SF55">
    <property type="entry name" value="RNA-DIRECTED RNA POLYMERASE"/>
    <property type="match status" value="1"/>
</dbReference>
<dbReference type="EMBL" id="CAJNOR010003920">
    <property type="protein sequence ID" value="CAF1459862.1"/>
    <property type="molecule type" value="Genomic_DNA"/>
</dbReference>
<comment type="caution">
    <text evidence="3">The sequence shown here is derived from an EMBL/GenBank/DDBJ whole genome shotgun (WGS) entry which is preliminary data.</text>
</comment>
<organism evidence="3 4">
    <name type="scientific">Adineta ricciae</name>
    <name type="common">Rotifer</name>
    <dbReference type="NCBI Taxonomy" id="249248"/>
    <lineage>
        <taxon>Eukaryota</taxon>
        <taxon>Metazoa</taxon>
        <taxon>Spiralia</taxon>
        <taxon>Gnathifera</taxon>
        <taxon>Rotifera</taxon>
        <taxon>Eurotatoria</taxon>
        <taxon>Bdelloidea</taxon>
        <taxon>Adinetida</taxon>
        <taxon>Adinetidae</taxon>
        <taxon>Adineta</taxon>
    </lineage>
</organism>
<evidence type="ECO:0000313" key="3">
    <source>
        <dbReference type="EMBL" id="CAF1459862.1"/>
    </source>
</evidence>
<dbReference type="InterPro" id="IPR058752">
    <property type="entry name" value="RDRP_C_head"/>
</dbReference>
<dbReference type="Proteomes" id="UP000663828">
    <property type="component" value="Unassembled WGS sequence"/>
</dbReference>
<feature type="non-terminal residue" evidence="3">
    <location>
        <position position="532"/>
    </location>
</feature>
<dbReference type="Pfam" id="PF14243">
    <property type="entry name" value="R2K_3"/>
    <property type="match status" value="1"/>
</dbReference>
<dbReference type="Pfam" id="PF26253">
    <property type="entry name" value="RdRP_head"/>
    <property type="match status" value="1"/>
</dbReference>
<gene>
    <name evidence="3" type="ORF">XAT740_LOCUS37376</name>
</gene>
<dbReference type="GO" id="GO:0031380">
    <property type="term" value="C:nuclear RNA-directed RNA polymerase complex"/>
    <property type="evidence" value="ECO:0007669"/>
    <property type="project" value="TreeGrafter"/>
</dbReference>
<dbReference type="InterPro" id="IPR007855">
    <property type="entry name" value="RDRP"/>
</dbReference>
<keyword evidence="4" id="KW-1185">Reference proteome</keyword>
<dbReference type="PANTHER" id="PTHR23079">
    <property type="entry name" value="RNA-DEPENDENT RNA POLYMERASE"/>
    <property type="match status" value="1"/>
</dbReference>